<dbReference type="AlphaFoldDB" id="A0A226E4L0"/>
<evidence type="ECO:0000256" key="9">
    <source>
        <dbReference type="ARBA" id="ARBA00081661"/>
    </source>
</evidence>
<comment type="similarity">
    <text evidence="2 10">Belongs to the glycosyl hydrolase 29 family.</text>
</comment>
<dbReference type="PIRSF" id="PIRSF001092">
    <property type="entry name" value="Alpha-L-fucosidase"/>
    <property type="match status" value="1"/>
</dbReference>
<dbReference type="InterPro" id="IPR057739">
    <property type="entry name" value="Glyco_hydro_29_N"/>
</dbReference>
<keyword evidence="14" id="KW-1185">Reference proteome</keyword>
<gene>
    <name evidence="13" type="ORF">Fcan01_12949</name>
</gene>
<keyword evidence="4 10" id="KW-0732">Signal</keyword>
<feature type="signal peptide" evidence="10">
    <location>
        <begin position="1"/>
        <end position="21"/>
    </location>
</feature>
<evidence type="ECO:0000259" key="12">
    <source>
        <dbReference type="Pfam" id="PF16757"/>
    </source>
</evidence>
<evidence type="ECO:0000256" key="5">
    <source>
        <dbReference type="ARBA" id="ARBA00022801"/>
    </source>
</evidence>
<dbReference type="OrthoDB" id="6039950at2759"/>
<dbReference type="FunFam" id="3.20.20.80:FF:000027">
    <property type="entry name" value="Alpha-L-fucosidase"/>
    <property type="match status" value="1"/>
</dbReference>
<dbReference type="SMART" id="SM00812">
    <property type="entry name" value="Alpha_L_fucos"/>
    <property type="match status" value="1"/>
</dbReference>
<dbReference type="InterPro" id="IPR017853">
    <property type="entry name" value="GH"/>
</dbReference>
<dbReference type="PANTHER" id="PTHR10030:SF37">
    <property type="entry name" value="ALPHA-L-FUCOSIDASE-RELATED"/>
    <property type="match status" value="1"/>
</dbReference>
<dbReference type="Pfam" id="PF16757">
    <property type="entry name" value="Fucosidase_C"/>
    <property type="match status" value="1"/>
</dbReference>
<evidence type="ECO:0000256" key="2">
    <source>
        <dbReference type="ARBA" id="ARBA00007951"/>
    </source>
</evidence>
<dbReference type="OMA" id="NCNDRFN"/>
<dbReference type="PANTHER" id="PTHR10030">
    <property type="entry name" value="ALPHA-L-FUCOSIDASE"/>
    <property type="match status" value="1"/>
</dbReference>
<protein>
    <recommendedName>
        <fullName evidence="8">Putative alpha-L-fucosidase</fullName>
        <ecNumber evidence="3">3.2.1.51</ecNumber>
    </recommendedName>
    <alternativeName>
        <fullName evidence="9">Alpha-L-fucoside fucohydrolase</fullName>
    </alternativeName>
</protein>
<dbReference type="EC" id="3.2.1.51" evidence="3"/>
<evidence type="ECO:0000313" key="13">
    <source>
        <dbReference type="EMBL" id="OXA51964.1"/>
    </source>
</evidence>
<evidence type="ECO:0000256" key="8">
    <source>
        <dbReference type="ARBA" id="ARBA00074133"/>
    </source>
</evidence>
<dbReference type="Gene3D" id="2.60.40.1180">
    <property type="entry name" value="Golgi alpha-mannosidase II"/>
    <property type="match status" value="1"/>
</dbReference>
<sequence length="454" mass="51740">MKPHLVTIASLVFLAPFLVSGQYDPNWESIDSRPLPQWFDDGKVGIFIHWGLYSVPSYINEWFWWSWLGDNSEAHDNYMKQNFKPGFAYEEFGPMFTAEFYDPVQWADLFQKSGANYVVLTSKHHEGFAMWPSSYGFAWNAMSVGPKRDLLGELEVAVKNTGIHFGIYYSLLEWFHPLYDQDKANNWNTSQLPQMKSIPALKEVITKYKPDVIWSDGEWEAPDTYWDSVGFLAWLYNESPVKDSVVVNDRWGSDTRGKHGGFYNFDDRYNPGVLIPHKWENAMSLDKRAWTHRREAVLSDYLTPHELVDQLIATVSCGGNILVNIGPTKEGTIPIIAQERLLQMGEWLGINGEAIYATVPWTYQNDTVTQGVWYTSNKDITKLYAMTTIWPDDGTLLLGAVTPAQAGSLQMLGSPAENLQWSPATPSGIRVTLPPMNRNRSKWAWTIVVNLLTS</sequence>
<evidence type="ECO:0000256" key="4">
    <source>
        <dbReference type="ARBA" id="ARBA00022729"/>
    </source>
</evidence>
<keyword evidence="5 10" id="KW-0378">Hydrolase</keyword>
<dbReference type="InterPro" id="IPR013780">
    <property type="entry name" value="Glyco_hydro_b"/>
</dbReference>
<name>A0A226E4L0_FOLCA</name>
<dbReference type="Pfam" id="PF01120">
    <property type="entry name" value="Alpha_L_fucos"/>
    <property type="match status" value="1"/>
</dbReference>
<dbReference type="GO" id="GO:0006004">
    <property type="term" value="P:fucose metabolic process"/>
    <property type="evidence" value="ECO:0007669"/>
    <property type="project" value="InterPro"/>
</dbReference>
<evidence type="ECO:0000256" key="1">
    <source>
        <dbReference type="ARBA" id="ARBA00004071"/>
    </source>
</evidence>
<evidence type="ECO:0000313" key="14">
    <source>
        <dbReference type="Proteomes" id="UP000198287"/>
    </source>
</evidence>
<dbReference type="SUPFAM" id="SSF51445">
    <property type="entry name" value="(Trans)glycosidases"/>
    <property type="match status" value="1"/>
</dbReference>
<evidence type="ECO:0000256" key="7">
    <source>
        <dbReference type="ARBA" id="ARBA00023295"/>
    </source>
</evidence>
<dbReference type="InterPro" id="IPR000933">
    <property type="entry name" value="Glyco_hydro_29"/>
</dbReference>
<feature type="domain" description="Alpha-L-fucosidase C-terminal" evidence="12">
    <location>
        <begin position="364"/>
        <end position="447"/>
    </location>
</feature>
<evidence type="ECO:0000259" key="11">
    <source>
        <dbReference type="Pfam" id="PF01120"/>
    </source>
</evidence>
<dbReference type="PRINTS" id="PR00741">
    <property type="entry name" value="GLHYDRLASE29"/>
</dbReference>
<feature type="chain" id="PRO_5016196963" description="Putative alpha-L-fucosidase" evidence="10">
    <location>
        <begin position="22"/>
        <end position="454"/>
    </location>
</feature>
<evidence type="ECO:0000256" key="3">
    <source>
        <dbReference type="ARBA" id="ARBA00012662"/>
    </source>
</evidence>
<accession>A0A226E4L0</accession>
<dbReference type="GO" id="GO:0016139">
    <property type="term" value="P:glycoside catabolic process"/>
    <property type="evidence" value="ECO:0007669"/>
    <property type="project" value="TreeGrafter"/>
</dbReference>
<comment type="function">
    <text evidence="1">Alpha-L-fucosidase is responsible for hydrolyzing the alpha-1,6-linked fucose joined to the reducing-end N-acetylglucosamine of the carbohydrate moieties of glycoproteins.</text>
</comment>
<reference evidence="13 14" key="1">
    <citation type="submission" date="2015-12" db="EMBL/GenBank/DDBJ databases">
        <title>The genome of Folsomia candida.</title>
        <authorList>
            <person name="Faddeeva A."/>
            <person name="Derks M.F."/>
            <person name="Anvar Y."/>
            <person name="Smit S."/>
            <person name="Van Straalen N."/>
            <person name="Roelofs D."/>
        </authorList>
    </citation>
    <scope>NUCLEOTIDE SEQUENCE [LARGE SCALE GENOMIC DNA]</scope>
    <source>
        <strain evidence="13 14">VU population</strain>
        <tissue evidence="13">Whole body</tissue>
    </source>
</reference>
<evidence type="ECO:0000256" key="6">
    <source>
        <dbReference type="ARBA" id="ARBA00023180"/>
    </source>
</evidence>
<proteinExistence type="inferred from homology"/>
<comment type="caution">
    <text evidence="13">The sequence shown here is derived from an EMBL/GenBank/DDBJ whole genome shotgun (WGS) entry which is preliminary data.</text>
</comment>
<organism evidence="13 14">
    <name type="scientific">Folsomia candida</name>
    <name type="common">Springtail</name>
    <dbReference type="NCBI Taxonomy" id="158441"/>
    <lineage>
        <taxon>Eukaryota</taxon>
        <taxon>Metazoa</taxon>
        <taxon>Ecdysozoa</taxon>
        <taxon>Arthropoda</taxon>
        <taxon>Hexapoda</taxon>
        <taxon>Collembola</taxon>
        <taxon>Entomobryomorpha</taxon>
        <taxon>Isotomoidea</taxon>
        <taxon>Isotomidae</taxon>
        <taxon>Proisotominae</taxon>
        <taxon>Folsomia</taxon>
    </lineage>
</organism>
<keyword evidence="7 10" id="KW-0326">Glycosidase</keyword>
<keyword evidence="6" id="KW-0325">Glycoprotein</keyword>
<dbReference type="Gene3D" id="3.20.20.80">
    <property type="entry name" value="Glycosidases"/>
    <property type="match status" value="1"/>
</dbReference>
<dbReference type="GO" id="GO:0005764">
    <property type="term" value="C:lysosome"/>
    <property type="evidence" value="ECO:0007669"/>
    <property type="project" value="TreeGrafter"/>
</dbReference>
<evidence type="ECO:0000256" key="10">
    <source>
        <dbReference type="PIRNR" id="PIRNR001092"/>
    </source>
</evidence>
<feature type="domain" description="Glycoside hydrolase family 29 N-terminal" evidence="11">
    <location>
        <begin position="20"/>
        <end position="353"/>
    </location>
</feature>
<dbReference type="EMBL" id="LNIX01000007">
    <property type="protein sequence ID" value="OXA51964.1"/>
    <property type="molecule type" value="Genomic_DNA"/>
</dbReference>
<dbReference type="InterPro" id="IPR031919">
    <property type="entry name" value="Fucosidase_C"/>
</dbReference>
<dbReference type="Proteomes" id="UP000198287">
    <property type="component" value="Unassembled WGS sequence"/>
</dbReference>
<dbReference type="GO" id="GO:0004560">
    <property type="term" value="F:alpha-L-fucosidase activity"/>
    <property type="evidence" value="ECO:0007669"/>
    <property type="project" value="UniProtKB-EC"/>
</dbReference>
<dbReference type="InterPro" id="IPR016286">
    <property type="entry name" value="FUC_metazoa-typ"/>
</dbReference>